<dbReference type="Proteomes" id="UP000054683">
    <property type="component" value="Unassembled WGS sequence"/>
</dbReference>
<evidence type="ECO:0000313" key="2">
    <source>
        <dbReference type="EMBL" id="SAL17719.1"/>
    </source>
</evidence>
<dbReference type="InterPro" id="IPR029068">
    <property type="entry name" value="Glyas_Bleomycin-R_OHBP_Dase"/>
</dbReference>
<dbReference type="OrthoDB" id="9804907at2"/>
<proteinExistence type="predicted"/>
<sequence>MPTLLKDSHAFSGFAVKDLAEAKAFYSETLGLKVTSGSMGILKLHLAGGNNVLVYPKANHVPATYTVLNFPVDSVDQAVETLSAQGVRFEHYDMPSLKTDAKGICRSSGGPVIAWFKDPSGNIFSVLEER</sequence>
<evidence type="ECO:0000313" key="3">
    <source>
        <dbReference type="Proteomes" id="UP000054683"/>
    </source>
</evidence>
<reference evidence="2 3" key="1">
    <citation type="submission" date="2016-01" db="EMBL/GenBank/DDBJ databases">
        <authorList>
            <person name="Oliw E.H."/>
        </authorList>
    </citation>
    <scope>NUCLEOTIDE SEQUENCE [LARGE SCALE GENOMIC DNA]</scope>
    <source>
        <strain evidence="2">LMG 27134</strain>
    </source>
</reference>
<dbReference type="InterPro" id="IPR037523">
    <property type="entry name" value="VOC_core"/>
</dbReference>
<dbReference type="AlphaFoldDB" id="A0A158FEH0"/>
<organism evidence="2 3">
    <name type="scientific">Caballeronia udeis</name>
    <dbReference type="NCBI Taxonomy" id="1232866"/>
    <lineage>
        <taxon>Bacteria</taxon>
        <taxon>Pseudomonadati</taxon>
        <taxon>Pseudomonadota</taxon>
        <taxon>Betaproteobacteria</taxon>
        <taxon>Burkholderiales</taxon>
        <taxon>Burkholderiaceae</taxon>
        <taxon>Caballeronia</taxon>
    </lineage>
</organism>
<accession>A0A158FEH0</accession>
<dbReference type="RefSeq" id="WP_062082729.1">
    <property type="nucleotide sequence ID" value="NZ_FCOK02000004.1"/>
</dbReference>
<dbReference type="Gene3D" id="3.10.180.10">
    <property type="entry name" value="2,3-Dihydroxybiphenyl 1,2-Dioxygenase, domain 1"/>
    <property type="match status" value="1"/>
</dbReference>
<dbReference type="EMBL" id="FCOK02000004">
    <property type="protein sequence ID" value="SAL17719.1"/>
    <property type="molecule type" value="Genomic_DNA"/>
</dbReference>
<dbReference type="PROSITE" id="PS51819">
    <property type="entry name" value="VOC"/>
    <property type="match status" value="1"/>
</dbReference>
<name>A0A158FEH0_9BURK</name>
<protein>
    <submittedName>
        <fullName evidence="2">Glyoxalase-like domain protein</fullName>
    </submittedName>
</protein>
<dbReference type="Pfam" id="PF00903">
    <property type="entry name" value="Glyoxalase"/>
    <property type="match status" value="1"/>
</dbReference>
<dbReference type="SUPFAM" id="SSF54593">
    <property type="entry name" value="Glyoxalase/Bleomycin resistance protein/Dihydroxybiphenyl dioxygenase"/>
    <property type="match status" value="1"/>
</dbReference>
<gene>
    <name evidence="2" type="ORF">AWB69_00985</name>
</gene>
<feature type="domain" description="VOC" evidence="1">
    <location>
        <begin position="8"/>
        <end position="129"/>
    </location>
</feature>
<evidence type="ECO:0000259" key="1">
    <source>
        <dbReference type="PROSITE" id="PS51819"/>
    </source>
</evidence>
<dbReference type="CDD" id="cd06587">
    <property type="entry name" value="VOC"/>
    <property type="match status" value="1"/>
</dbReference>
<dbReference type="InterPro" id="IPR004360">
    <property type="entry name" value="Glyas_Fos-R_dOase_dom"/>
</dbReference>